<name>A0AAU9VE78_9FIRM</name>
<keyword evidence="1" id="KW-0472">Membrane</keyword>
<dbReference type="Proteomes" id="UP001154095">
    <property type="component" value="Chromosome"/>
</dbReference>
<evidence type="ECO:0000313" key="5">
    <source>
        <dbReference type="Proteomes" id="UP001154111"/>
    </source>
</evidence>
<evidence type="ECO:0000313" key="3">
    <source>
        <dbReference type="EMBL" id="CAH2761053.1"/>
    </source>
</evidence>
<reference evidence="2" key="1">
    <citation type="submission" date="2022-04" db="EMBL/GenBank/DDBJ databases">
        <authorList>
            <person name="Forde T."/>
        </authorList>
    </citation>
    <scope>NUCLEOTIDE SEQUENCE</scope>
    <source>
        <strain evidence="2">A18Y016a</strain>
        <strain evidence="3">A18Y020d</strain>
    </source>
</reference>
<sequence length="241" mass="27995">MIRVCISVLYIFIVHIFGEPLLDLLFLKLYRRYQRITRVNPSCNMKLHKNLLYILVPCILSGRRAVLFGSIMLFLIEGLVFLRAYRQYRKELSMLLYEFPIWLRELQCLLAYNTVYQAIKTSCEIAPKSLRYSINELVKGIEMYPSSIEPYHNFLKDYDSLEVRRVMKVLHRVGTAGTDDASIRLNAMISESHQWLMFSRNQKKEMKITQISAMGLIPLVCVGILFLLLMGIVVVSLMEGG</sequence>
<feature type="transmembrane region" description="Helical" evidence="1">
    <location>
        <begin position="213"/>
        <end position="238"/>
    </location>
</feature>
<evidence type="ECO:0000256" key="1">
    <source>
        <dbReference type="SAM" id="Phobius"/>
    </source>
</evidence>
<accession>A0AAU9VE78</accession>
<proteinExistence type="predicted"/>
<feature type="transmembrane region" description="Helical" evidence="1">
    <location>
        <begin position="65"/>
        <end position="85"/>
    </location>
</feature>
<gene>
    <name evidence="2" type="ORF">ERYAMS2_00497</name>
    <name evidence="3" type="ORF">ERYAMS_00207</name>
</gene>
<evidence type="ECO:0000313" key="4">
    <source>
        <dbReference type="Proteomes" id="UP001154095"/>
    </source>
</evidence>
<dbReference type="AlphaFoldDB" id="A0AAU9VE78"/>
<dbReference type="EMBL" id="OW659477">
    <property type="protein sequence ID" value="CAH2761042.1"/>
    <property type="molecule type" value="Genomic_DNA"/>
</dbReference>
<evidence type="ECO:0000313" key="2">
    <source>
        <dbReference type="EMBL" id="CAH2761042.1"/>
    </source>
</evidence>
<keyword evidence="1" id="KW-1133">Transmembrane helix</keyword>
<organism evidence="2 5">
    <name type="scientific">Erysipelothrix amsterdamensis</name>
    <dbReference type="NCBI Taxonomy" id="2929157"/>
    <lineage>
        <taxon>Bacteria</taxon>
        <taxon>Bacillati</taxon>
        <taxon>Bacillota</taxon>
        <taxon>Erysipelotrichia</taxon>
        <taxon>Erysipelotrichales</taxon>
        <taxon>Erysipelotrichaceae</taxon>
        <taxon>Erysipelothrix</taxon>
    </lineage>
</organism>
<keyword evidence="1" id="KW-0812">Transmembrane</keyword>
<dbReference type="Proteomes" id="UP001154111">
    <property type="component" value="Chromosome"/>
</dbReference>
<dbReference type="EMBL" id="OW659496">
    <property type="protein sequence ID" value="CAH2761053.1"/>
    <property type="molecule type" value="Genomic_DNA"/>
</dbReference>
<keyword evidence="4" id="KW-1185">Reference proteome</keyword>
<evidence type="ECO:0008006" key="6">
    <source>
        <dbReference type="Google" id="ProtNLM"/>
    </source>
</evidence>
<protein>
    <recommendedName>
        <fullName evidence="6">Type II secretion system protein GspF domain-containing protein</fullName>
    </recommendedName>
</protein>